<feature type="transmembrane region" description="Helical" evidence="1">
    <location>
        <begin position="171"/>
        <end position="188"/>
    </location>
</feature>
<feature type="transmembrane region" description="Helical" evidence="1">
    <location>
        <begin position="138"/>
        <end position="159"/>
    </location>
</feature>
<name>A0A5B9DF81_9ARCH</name>
<evidence type="ECO:0000313" key="3">
    <source>
        <dbReference type="Proteomes" id="UP000321408"/>
    </source>
</evidence>
<reference evidence="2 3" key="1">
    <citation type="journal article" date="2020" name="Nature">
        <title>Isolation of an archaeon at the prokaryote-eukaryote interface.</title>
        <authorList>
            <person name="Imachi H."/>
            <person name="Nobu M.K."/>
            <person name="Nakahara N."/>
            <person name="Morono Y."/>
            <person name="Ogawara M."/>
            <person name="Takaki Y."/>
            <person name="Takano Y."/>
            <person name="Uematsu K."/>
            <person name="Ikuta T."/>
            <person name="Ito M."/>
            <person name="Matsui Y."/>
            <person name="Miyazaki M."/>
            <person name="Murata K."/>
            <person name="Saito Y."/>
            <person name="Sakai S."/>
            <person name="Song C."/>
            <person name="Tasumi E."/>
            <person name="Yamanaka Y."/>
            <person name="Yamaguchi T."/>
            <person name="Kamagata Y."/>
            <person name="Tamaki H."/>
            <person name="Takai K."/>
        </authorList>
    </citation>
    <scope>NUCLEOTIDE SEQUENCE [LARGE SCALE GENOMIC DNA]</scope>
    <source>
        <strain evidence="2 3">MK-D1</strain>
    </source>
</reference>
<feature type="transmembrane region" description="Helical" evidence="1">
    <location>
        <begin position="254"/>
        <end position="275"/>
    </location>
</feature>
<evidence type="ECO:0000313" key="2">
    <source>
        <dbReference type="EMBL" id="QEE17681.1"/>
    </source>
</evidence>
<dbReference type="GeneID" id="41331489"/>
<evidence type="ECO:0000256" key="1">
    <source>
        <dbReference type="SAM" id="Phobius"/>
    </source>
</evidence>
<keyword evidence="3" id="KW-1185">Reference proteome</keyword>
<feature type="transmembrane region" description="Helical" evidence="1">
    <location>
        <begin position="75"/>
        <end position="93"/>
    </location>
</feature>
<feature type="transmembrane region" description="Helical" evidence="1">
    <location>
        <begin position="105"/>
        <end position="122"/>
    </location>
</feature>
<protein>
    <submittedName>
        <fullName evidence="2">Uncharacterized protein</fullName>
    </submittedName>
</protein>
<keyword evidence="1" id="KW-0812">Transmembrane</keyword>
<dbReference type="RefSeq" id="WP_147664569.1">
    <property type="nucleotide sequence ID" value="NZ_CP042905.2"/>
</dbReference>
<organism evidence="2 3">
    <name type="scientific">Promethearchaeum syntrophicum</name>
    <dbReference type="NCBI Taxonomy" id="2594042"/>
    <lineage>
        <taxon>Archaea</taxon>
        <taxon>Promethearchaeati</taxon>
        <taxon>Promethearchaeota</taxon>
        <taxon>Promethearchaeia</taxon>
        <taxon>Promethearchaeales</taxon>
        <taxon>Promethearchaeaceae</taxon>
        <taxon>Promethearchaeum</taxon>
    </lineage>
</organism>
<proteinExistence type="predicted"/>
<gene>
    <name evidence="2" type="ORF">DSAG12_03518</name>
</gene>
<accession>A0A5B9DF81</accession>
<reference evidence="2 3" key="2">
    <citation type="journal article" date="2024" name="Int. J. Syst. Evol. Microbiol.">
        <title>Promethearchaeum syntrophicum gen. nov., sp. nov., an anaerobic, obligately syntrophic archaeon, the first isolate of the lineage 'Asgard' archaea, and proposal of the new archaeal phylum Promethearchaeota phyl. nov. and kingdom Promethearchaeati regn. nov.</title>
        <authorList>
            <person name="Imachi H."/>
            <person name="Nobu M.K."/>
            <person name="Kato S."/>
            <person name="Takaki Y."/>
            <person name="Miyazaki M."/>
            <person name="Miyata M."/>
            <person name="Ogawara M."/>
            <person name="Saito Y."/>
            <person name="Sakai S."/>
            <person name="Tahara Y.O."/>
            <person name="Takano Y."/>
            <person name="Tasumi E."/>
            <person name="Uematsu K."/>
            <person name="Yoshimura T."/>
            <person name="Itoh T."/>
            <person name="Ohkuma M."/>
            <person name="Takai K."/>
        </authorList>
    </citation>
    <scope>NUCLEOTIDE SEQUENCE [LARGE SCALE GENOMIC DNA]</scope>
    <source>
        <strain evidence="2 3">MK-D1</strain>
    </source>
</reference>
<dbReference type="AlphaFoldDB" id="A0A5B9DF81"/>
<sequence>MVKLNPNLKERRMGFLFMFIFFLIGLFYLFYDGWLYEWVEYGYSGANQHWDLIIFGDMNYEIINGEYVYHTTHNLMHFLYLCYWTGAVNYLYLITGNKWLKQGSIATMAFAMMAFFSTINPLEASNIFSTDVFKFHSYYLQIVFDINHICGIIMGFYIFNSSIKEEEEINFKMITPFILGTWVIYLITKVVMTPWPFWAPGNELGYYDTNQINNIPFQLYGFEYLLLAVPLLYLINFLVRFLTQKIKNPKLKAIVPYAIFASFTLIFVSIDFIVLQNIPYQAFLGN</sequence>
<dbReference type="EMBL" id="CP042905">
    <property type="protein sequence ID" value="QEE17681.1"/>
    <property type="molecule type" value="Genomic_DNA"/>
</dbReference>
<dbReference type="Proteomes" id="UP000321408">
    <property type="component" value="Chromosome"/>
</dbReference>
<dbReference type="KEGG" id="psyt:DSAG12_03518"/>
<keyword evidence="1" id="KW-0472">Membrane</keyword>
<feature type="transmembrane region" description="Helical" evidence="1">
    <location>
        <begin position="224"/>
        <end position="242"/>
    </location>
</feature>
<feature type="transmembrane region" description="Helical" evidence="1">
    <location>
        <begin position="12"/>
        <end position="31"/>
    </location>
</feature>
<keyword evidence="1" id="KW-1133">Transmembrane helix</keyword>